<evidence type="ECO:0000313" key="2">
    <source>
        <dbReference type="Proteomes" id="UP000829398"/>
    </source>
</evidence>
<dbReference type="EMBL" id="CM039178">
    <property type="protein sequence ID" value="KAH9678308.1"/>
    <property type="molecule type" value="Genomic_DNA"/>
</dbReference>
<proteinExistence type="predicted"/>
<organism evidence="1 2">
    <name type="scientific">Citrus sinensis</name>
    <name type="common">Sweet orange</name>
    <name type="synonym">Citrus aurantium var. sinensis</name>
    <dbReference type="NCBI Taxonomy" id="2711"/>
    <lineage>
        <taxon>Eukaryota</taxon>
        <taxon>Viridiplantae</taxon>
        <taxon>Streptophyta</taxon>
        <taxon>Embryophyta</taxon>
        <taxon>Tracheophyta</taxon>
        <taxon>Spermatophyta</taxon>
        <taxon>Magnoliopsida</taxon>
        <taxon>eudicotyledons</taxon>
        <taxon>Gunneridae</taxon>
        <taxon>Pentapetalae</taxon>
        <taxon>rosids</taxon>
        <taxon>malvids</taxon>
        <taxon>Sapindales</taxon>
        <taxon>Rutaceae</taxon>
        <taxon>Aurantioideae</taxon>
        <taxon>Citrus</taxon>
    </lineage>
</organism>
<dbReference type="Proteomes" id="UP000829398">
    <property type="component" value="Chromosome 9"/>
</dbReference>
<comment type="caution">
    <text evidence="1">The sequence shown here is derived from an EMBL/GenBank/DDBJ whole genome shotgun (WGS) entry which is preliminary data.</text>
</comment>
<keyword evidence="1" id="KW-0808">Transferase</keyword>
<evidence type="ECO:0000313" key="1">
    <source>
        <dbReference type="EMBL" id="KAH9678308.1"/>
    </source>
</evidence>
<keyword evidence="2" id="KW-1185">Reference proteome</keyword>
<gene>
    <name evidence="1" type="ORF">KPL71_025656</name>
</gene>
<reference evidence="2" key="1">
    <citation type="journal article" date="2023" name="Hortic. Res.">
        <title>A chromosome-level phased genome enabling allele-level studies in sweet orange: a case study on citrus Huanglongbing tolerance.</title>
        <authorList>
            <person name="Wu B."/>
            <person name="Yu Q."/>
            <person name="Deng Z."/>
            <person name="Duan Y."/>
            <person name="Luo F."/>
            <person name="Gmitter F. Jr."/>
        </authorList>
    </citation>
    <scope>NUCLEOTIDE SEQUENCE [LARGE SCALE GENOMIC DNA]</scope>
    <source>
        <strain evidence="2">cv. Valencia</strain>
    </source>
</reference>
<protein>
    <submittedName>
        <fullName evidence="1">UMP-CMP kinase 2</fullName>
    </submittedName>
</protein>
<name>A0ACB8HU45_CITSI</name>
<accession>A0ACB8HU45</accession>
<keyword evidence="1" id="KW-0418">Kinase</keyword>
<sequence length="295" mass="32976">MWRRAASLSPFISSSGSLIRNHQTAYNFKIWESFTTEIPTQVFAIIVQSTFARYIKSITVESFPISIKVKGGKGPFICFVLGGPGSGKGTQCAKIVKNYGLTHLSAGELLRREIASNSEYGTTILNTIKEGKIVPSEVTVSLIQKEMESSDSKKFLIDGFPRSEENRAAFERIMGAEPDIVLFFDCPEEEMVNRVLNRNEGRVDDNIDTVRKRLQVFKALNLPVINYYARRGKLYTINAVGTVDEIFEQVRAVFAALKPSLGLDIPGMESEMLWRPAFTSQGDDNFFVSVQALCF</sequence>